<keyword evidence="1" id="KW-1133">Transmembrane helix</keyword>
<name>A0A0F6QXX4_9CORY</name>
<dbReference type="KEGG" id="ccj:UL81_09380"/>
<sequence length="68" mass="7594">MLISVFFALLSYIAPNFATLAYVIPTGYASLNDTRGFLFSVIGICLVFAAYCVSLFFSTLRTYSRVEF</sequence>
<proteinExistence type="predicted"/>
<dbReference type="AlphaFoldDB" id="A0A0F6QXX4"/>
<keyword evidence="1" id="KW-0472">Membrane</keyword>
<feature type="transmembrane region" description="Helical" evidence="1">
    <location>
        <begin position="37"/>
        <end position="57"/>
    </location>
</feature>
<dbReference type="Proteomes" id="UP000033566">
    <property type="component" value="Chromosome"/>
</dbReference>
<dbReference type="HOGENOM" id="CLU_2786789_0_0_11"/>
<dbReference type="PATRIC" id="fig|161896.4.peg.1837"/>
<protein>
    <submittedName>
        <fullName evidence="2">Uncharacterized protein</fullName>
    </submittedName>
</protein>
<evidence type="ECO:0000256" key="1">
    <source>
        <dbReference type="SAM" id="Phobius"/>
    </source>
</evidence>
<dbReference type="EMBL" id="CP011311">
    <property type="protein sequence ID" value="AKE39820.1"/>
    <property type="molecule type" value="Genomic_DNA"/>
</dbReference>
<evidence type="ECO:0000313" key="2">
    <source>
        <dbReference type="EMBL" id="AKE39820.1"/>
    </source>
</evidence>
<keyword evidence="3" id="KW-1185">Reference proteome</keyword>
<gene>
    <name evidence="2" type="ORF">UL81_09380</name>
</gene>
<reference evidence="2 3" key="1">
    <citation type="journal article" date="2015" name="Genome Announc.">
        <title>Complete Genome Sequence of Corynebacterium camporealensis DSM 44610, Isolated from the Milk of a Manchega Sheep with Subclinical Mastitis.</title>
        <authorList>
            <person name="Ruckert C."/>
            <person name="Albersmeier A."/>
            <person name="Winkler A."/>
            <person name="Tauch A."/>
        </authorList>
    </citation>
    <scope>NUCLEOTIDE SEQUENCE [LARGE SCALE GENOMIC DNA]</scope>
    <source>
        <strain evidence="2 3">DSM 44610</strain>
    </source>
</reference>
<evidence type="ECO:0000313" key="3">
    <source>
        <dbReference type="Proteomes" id="UP000033566"/>
    </source>
</evidence>
<keyword evidence="1" id="KW-0812">Transmembrane</keyword>
<organism evidence="2 3">
    <name type="scientific">Corynebacterium camporealensis</name>
    <dbReference type="NCBI Taxonomy" id="161896"/>
    <lineage>
        <taxon>Bacteria</taxon>
        <taxon>Bacillati</taxon>
        <taxon>Actinomycetota</taxon>
        <taxon>Actinomycetes</taxon>
        <taxon>Mycobacteriales</taxon>
        <taxon>Corynebacteriaceae</taxon>
        <taxon>Corynebacterium</taxon>
    </lineage>
</organism>
<accession>A0A0F6QXX4</accession>